<protein>
    <submittedName>
        <fullName evidence="7">Homocysteine S-methyltransferase</fullName>
        <ecNumber evidence="7">2.1.1.10</ecNumber>
    </submittedName>
</protein>
<organism evidence="7 8">
    <name type="scientific">Mesosutterella porci</name>
    <dbReference type="NCBI Taxonomy" id="2915351"/>
    <lineage>
        <taxon>Bacteria</taxon>
        <taxon>Pseudomonadati</taxon>
        <taxon>Pseudomonadota</taxon>
        <taxon>Betaproteobacteria</taxon>
        <taxon>Burkholderiales</taxon>
        <taxon>Sutterellaceae</taxon>
        <taxon>Mesosutterella</taxon>
    </lineage>
</organism>
<name>A0ABS9MS97_9BURK</name>
<dbReference type="InterPro" id="IPR017226">
    <property type="entry name" value="BHMT-like"/>
</dbReference>
<evidence type="ECO:0000256" key="5">
    <source>
        <dbReference type="PROSITE-ProRule" id="PRU00333"/>
    </source>
</evidence>
<reference evidence="7 8" key="1">
    <citation type="submission" date="2022-02" db="EMBL/GenBank/DDBJ databases">
        <title>Mesosutterella porci, a novel member of the family Sutterellaceae from pig feces.</title>
        <authorList>
            <person name="Wylensek D."/>
            <person name="Clavel T."/>
        </authorList>
    </citation>
    <scope>NUCLEOTIDE SEQUENCE [LARGE SCALE GENOMIC DNA]</scope>
    <source>
        <strain evidence="8">oilRF-744-wt-GAM-9</strain>
    </source>
</reference>
<dbReference type="GO" id="GO:0032259">
    <property type="term" value="P:methylation"/>
    <property type="evidence" value="ECO:0007669"/>
    <property type="project" value="UniProtKB-KW"/>
</dbReference>
<keyword evidence="8" id="KW-1185">Reference proteome</keyword>
<evidence type="ECO:0000256" key="3">
    <source>
        <dbReference type="ARBA" id="ARBA00022723"/>
    </source>
</evidence>
<feature type="binding site" evidence="5">
    <location>
        <position position="296"/>
    </location>
    <ligand>
        <name>Zn(2+)</name>
        <dbReference type="ChEBI" id="CHEBI:29105"/>
    </ligand>
</feature>
<dbReference type="PIRSF" id="PIRSF037505">
    <property type="entry name" value="Betaine_HMT"/>
    <property type="match status" value="1"/>
</dbReference>
<dbReference type="NCBIfam" id="NF007020">
    <property type="entry name" value="PRK09485.1"/>
    <property type="match status" value="1"/>
</dbReference>
<keyword evidence="3 5" id="KW-0479">Metal-binding</keyword>
<dbReference type="EMBL" id="JAKNCT010000010">
    <property type="protein sequence ID" value="MCG5031498.1"/>
    <property type="molecule type" value="Genomic_DNA"/>
</dbReference>
<dbReference type="RefSeq" id="WP_237979232.1">
    <property type="nucleotide sequence ID" value="NZ_JAKNCT010000010.1"/>
</dbReference>
<evidence type="ECO:0000313" key="7">
    <source>
        <dbReference type="EMBL" id="MCG5031498.1"/>
    </source>
</evidence>
<dbReference type="Proteomes" id="UP001297600">
    <property type="component" value="Unassembled WGS sequence"/>
</dbReference>
<accession>A0ABS9MS97</accession>
<dbReference type="PANTHER" id="PTHR46015:SF1">
    <property type="entry name" value="HOMOCYSTEINE S-METHYLTRANSFERASE-LIKE ISOFORM 1"/>
    <property type="match status" value="1"/>
</dbReference>
<dbReference type="GO" id="GO:0008168">
    <property type="term" value="F:methyltransferase activity"/>
    <property type="evidence" value="ECO:0007669"/>
    <property type="project" value="UniProtKB-KW"/>
</dbReference>
<dbReference type="PROSITE" id="PS50970">
    <property type="entry name" value="HCY"/>
    <property type="match status" value="1"/>
</dbReference>
<sequence>MRAPLSELLEKRRFAVIDGAMSTALEVRGLDLKDPLWTAKALVDSPQEIRAVHRSYFEAGADIAITASYQASEAGFARRGIGPGEAAALIGRSVELARGAARDSGPGFSGTLVAGSAGPYGAFLADGSEYTGAYRLSAEDYRRFHRLRLEALCRAGADLIAFETQPRLDEIEAVLSLLEEFPLTCWVTVTLDQSGTRMPDGTPLDDLARVLDAVSRVEAMGVNCVPRQKVSGALRLLARGTGKPLIAYPNSGETWDAGSRTWKCLCGGGGAGAAEGWERFVPEWLALGARCIGGCCRTLPADIRAIAALVEKARAAGR</sequence>
<dbReference type="EC" id="2.1.1.10" evidence="7"/>
<feature type="binding site" evidence="5">
    <location>
        <position position="295"/>
    </location>
    <ligand>
        <name>Zn(2+)</name>
        <dbReference type="ChEBI" id="CHEBI:29105"/>
    </ligand>
</feature>
<keyword evidence="2 5" id="KW-0808">Transferase</keyword>
<comment type="caution">
    <text evidence="7">The sequence shown here is derived from an EMBL/GenBank/DDBJ whole genome shotgun (WGS) entry which is preliminary data.</text>
</comment>
<proteinExistence type="predicted"/>
<evidence type="ECO:0000259" key="6">
    <source>
        <dbReference type="PROSITE" id="PS50970"/>
    </source>
</evidence>
<feature type="domain" description="Hcy-binding" evidence="6">
    <location>
        <begin position="3"/>
        <end position="310"/>
    </location>
</feature>
<dbReference type="InterPro" id="IPR036589">
    <property type="entry name" value="HCY_dom_sf"/>
</dbReference>
<feature type="binding site" evidence="5">
    <location>
        <position position="224"/>
    </location>
    <ligand>
        <name>Zn(2+)</name>
        <dbReference type="ChEBI" id="CHEBI:29105"/>
    </ligand>
</feature>
<dbReference type="SUPFAM" id="SSF82282">
    <property type="entry name" value="Homocysteine S-methyltransferase"/>
    <property type="match status" value="1"/>
</dbReference>
<dbReference type="InterPro" id="IPR003726">
    <property type="entry name" value="HCY_dom"/>
</dbReference>
<evidence type="ECO:0000256" key="1">
    <source>
        <dbReference type="ARBA" id="ARBA00022603"/>
    </source>
</evidence>
<keyword evidence="4 5" id="KW-0862">Zinc</keyword>
<evidence type="ECO:0000256" key="4">
    <source>
        <dbReference type="ARBA" id="ARBA00022833"/>
    </source>
</evidence>
<evidence type="ECO:0000313" key="8">
    <source>
        <dbReference type="Proteomes" id="UP001297600"/>
    </source>
</evidence>
<dbReference type="Gene3D" id="3.20.20.330">
    <property type="entry name" value="Homocysteine-binding-like domain"/>
    <property type="match status" value="1"/>
</dbReference>
<gene>
    <name evidence="7" type="primary">mmuM</name>
    <name evidence="7" type="ORF">MAF45_08595</name>
</gene>
<dbReference type="InterPro" id="IPR051486">
    <property type="entry name" value="Hcy_S-methyltransferase"/>
</dbReference>
<keyword evidence="1 5" id="KW-0489">Methyltransferase</keyword>
<dbReference type="Pfam" id="PF02574">
    <property type="entry name" value="S-methyl_trans"/>
    <property type="match status" value="1"/>
</dbReference>
<comment type="cofactor">
    <cofactor evidence="5">
        <name>Zn(2+)</name>
        <dbReference type="ChEBI" id="CHEBI:29105"/>
    </cofactor>
</comment>
<evidence type="ECO:0000256" key="2">
    <source>
        <dbReference type="ARBA" id="ARBA00022679"/>
    </source>
</evidence>
<dbReference type="PANTHER" id="PTHR46015">
    <property type="entry name" value="ZGC:172121"/>
    <property type="match status" value="1"/>
</dbReference>